<organism evidence="2 3">
    <name type="scientific">Muraenolepis orangiensis</name>
    <name type="common">Patagonian moray cod</name>
    <dbReference type="NCBI Taxonomy" id="630683"/>
    <lineage>
        <taxon>Eukaryota</taxon>
        <taxon>Metazoa</taxon>
        <taxon>Chordata</taxon>
        <taxon>Craniata</taxon>
        <taxon>Vertebrata</taxon>
        <taxon>Euteleostomi</taxon>
        <taxon>Actinopterygii</taxon>
        <taxon>Neopterygii</taxon>
        <taxon>Teleostei</taxon>
        <taxon>Neoteleostei</taxon>
        <taxon>Acanthomorphata</taxon>
        <taxon>Zeiogadaria</taxon>
        <taxon>Gadariae</taxon>
        <taxon>Gadiformes</taxon>
        <taxon>Muraenolepidoidei</taxon>
        <taxon>Muraenolepididae</taxon>
        <taxon>Muraenolepis</taxon>
    </lineage>
</organism>
<proteinExistence type="predicted"/>
<dbReference type="AlphaFoldDB" id="A0A9Q0IIR8"/>
<keyword evidence="3" id="KW-1185">Reference proteome</keyword>
<evidence type="ECO:0000313" key="2">
    <source>
        <dbReference type="EMBL" id="KAJ3599563.1"/>
    </source>
</evidence>
<dbReference type="Proteomes" id="UP001148018">
    <property type="component" value="Unassembled WGS sequence"/>
</dbReference>
<evidence type="ECO:0000313" key="3">
    <source>
        <dbReference type="Proteomes" id="UP001148018"/>
    </source>
</evidence>
<reference evidence="2" key="1">
    <citation type="submission" date="2022-07" db="EMBL/GenBank/DDBJ databases">
        <title>Chromosome-level genome of Muraenolepis orangiensis.</title>
        <authorList>
            <person name="Kim J."/>
        </authorList>
    </citation>
    <scope>NUCLEOTIDE SEQUENCE</scope>
    <source>
        <strain evidence="2">KU_S4_2022</strain>
        <tissue evidence="2">Muscle</tissue>
    </source>
</reference>
<evidence type="ECO:0000256" key="1">
    <source>
        <dbReference type="SAM" id="MobiDB-lite"/>
    </source>
</evidence>
<dbReference type="EMBL" id="JANIIK010000048">
    <property type="protein sequence ID" value="KAJ3599563.1"/>
    <property type="molecule type" value="Genomic_DNA"/>
</dbReference>
<feature type="compositionally biased region" description="Gly residues" evidence="1">
    <location>
        <begin position="64"/>
        <end position="80"/>
    </location>
</feature>
<protein>
    <submittedName>
        <fullName evidence="2">Uncharacterized protein</fullName>
    </submittedName>
</protein>
<accession>A0A9Q0IIR8</accession>
<feature type="region of interest" description="Disordered" evidence="1">
    <location>
        <begin position="61"/>
        <end position="80"/>
    </location>
</feature>
<sequence length="80" mass="8479">MPWRCYGRRNRDGTPCLRKRLNAQPEAGGWWSVGSRTHNLVCGVELPLRLSAEPVALCREAEGNVGGGGGGDGALGGSRM</sequence>
<name>A0A9Q0IIR8_9TELE</name>
<comment type="caution">
    <text evidence="2">The sequence shown here is derived from an EMBL/GenBank/DDBJ whole genome shotgun (WGS) entry which is preliminary data.</text>
</comment>
<gene>
    <name evidence="2" type="ORF">NHX12_033522</name>
</gene>